<dbReference type="InterPro" id="IPR022346">
    <property type="entry name" value="T2SS_GspH"/>
</dbReference>
<evidence type="ECO:0000256" key="7">
    <source>
        <dbReference type="ARBA" id="ARBA00023136"/>
    </source>
</evidence>
<keyword evidence="3" id="KW-0488">Methylation</keyword>
<evidence type="ECO:0000256" key="4">
    <source>
        <dbReference type="ARBA" id="ARBA00022519"/>
    </source>
</evidence>
<dbReference type="SUPFAM" id="SSF54523">
    <property type="entry name" value="Pili subunits"/>
    <property type="match status" value="1"/>
</dbReference>
<evidence type="ECO:0000256" key="5">
    <source>
        <dbReference type="ARBA" id="ARBA00022692"/>
    </source>
</evidence>
<dbReference type="AlphaFoldDB" id="A0A2H5X8T0"/>
<evidence type="ECO:0000313" key="11">
    <source>
        <dbReference type="Proteomes" id="UP000236173"/>
    </source>
</evidence>
<dbReference type="Pfam" id="PF12019">
    <property type="entry name" value="GspH"/>
    <property type="match status" value="1"/>
</dbReference>
<evidence type="ECO:0000256" key="8">
    <source>
        <dbReference type="SAM" id="Phobius"/>
    </source>
</evidence>
<evidence type="ECO:0000256" key="2">
    <source>
        <dbReference type="ARBA" id="ARBA00022475"/>
    </source>
</evidence>
<keyword evidence="4" id="KW-0997">Cell inner membrane</keyword>
<evidence type="ECO:0000256" key="6">
    <source>
        <dbReference type="ARBA" id="ARBA00022989"/>
    </source>
</evidence>
<keyword evidence="6 8" id="KW-1133">Transmembrane helix</keyword>
<evidence type="ECO:0000313" key="10">
    <source>
        <dbReference type="EMBL" id="GBC97598.1"/>
    </source>
</evidence>
<dbReference type="GO" id="GO:0015628">
    <property type="term" value="P:protein secretion by the type II secretion system"/>
    <property type="evidence" value="ECO:0007669"/>
    <property type="project" value="InterPro"/>
</dbReference>
<dbReference type="InterPro" id="IPR045584">
    <property type="entry name" value="Pilin-like"/>
</dbReference>
<keyword evidence="7 8" id="KW-0472">Membrane</keyword>
<gene>
    <name evidence="10" type="ORF">HRbin17_00086</name>
</gene>
<dbReference type="InterPro" id="IPR012902">
    <property type="entry name" value="N_methyl_site"/>
</dbReference>
<dbReference type="Proteomes" id="UP000236173">
    <property type="component" value="Unassembled WGS sequence"/>
</dbReference>
<comment type="subcellular location">
    <subcellularLocation>
        <location evidence="1">Cell inner membrane</location>
        <topology evidence="1">Single-pass membrane protein</topology>
    </subcellularLocation>
</comment>
<dbReference type="GO" id="GO:0005886">
    <property type="term" value="C:plasma membrane"/>
    <property type="evidence" value="ECO:0007669"/>
    <property type="project" value="UniProtKB-SubCell"/>
</dbReference>
<keyword evidence="5 8" id="KW-0812">Transmembrane</keyword>
<organism evidence="10 11">
    <name type="scientific">Candidatus Fervidibacter japonicus</name>
    <dbReference type="NCBI Taxonomy" id="2035412"/>
    <lineage>
        <taxon>Bacteria</taxon>
        <taxon>Candidatus Fervidibacterota</taxon>
        <taxon>Candidatus Fervidibacter</taxon>
    </lineage>
</organism>
<sequence length="215" mass="22966">MCVPINLRHRVGFTLLELTVAMTLLVLLALVAVPLFVGATRGAQIRTAAQQTVALLRYARAKALSLGRPVLVSVDRSNNRLRVLVPAEVVQSQRNAVLDTMPSSGTHQVSDVELTDEDWRAIAGEQLEPLDPDAFAPDPSPMGQERQLPDGVTVAALEDLTTGEEVNLIAFYPDGSASGVRLVLQGQTESVTLEVTPLTGTVQVVTALPADAARR</sequence>
<evidence type="ECO:0000256" key="1">
    <source>
        <dbReference type="ARBA" id="ARBA00004377"/>
    </source>
</evidence>
<dbReference type="EMBL" id="BEHT01000001">
    <property type="protein sequence ID" value="GBC97598.1"/>
    <property type="molecule type" value="Genomic_DNA"/>
</dbReference>
<proteinExistence type="predicted"/>
<dbReference type="GO" id="GO:0015627">
    <property type="term" value="C:type II protein secretion system complex"/>
    <property type="evidence" value="ECO:0007669"/>
    <property type="project" value="InterPro"/>
</dbReference>
<reference evidence="11" key="1">
    <citation type="submission" date="2017-09" db="EMBL/GenBank/DDBJ databases">
        <title>Metaegenomics of thermophilic ammonia-oxidizing enrichment culture.</title>
        <authorList>
            <person name="Kato S."/>
            <person name="Suzuki K."/>
        </authorList>
    </citation>
    <scope>NUCLEOTIDE SEQUENCE [LARGE SCALE GENOMIC DNA]</scope>
</reference>
<keyword evidence="2" id="KW-1003">Cell membrane</keyword>
<evidence type="ECO:0000259" key="9">
    <source>
        <dbReference type="Pfam" id="PF12019"/>
    </source>
</evidence>
<evidence type="ECO:0000256" key="3">
    <source>
        <dbReference type="ARBA" id="ARBA00022481"/>
    </source>
</evidence>
<dbReference type="Gene3D" id="3.55.40.10">
    <property type="entry name" value="minor pseudopilin epsh domain"/>
    <property type="match status" value="1"/>
</dbReference>
<protein>
    <recommendedName>
        <fullName evidence="9">General secretion pathway GspH domain-containing protein</fullName>
    </recommendedName>
</protein>
<feature type="transmembrane region" description="Helical" evidence="8">
    <location>
        <begin position="12"/>
        <end position="37"/>
    </location>
</feature>
<dbReference type="Pfam" id="PF07963">
    <property type="entry name" value="N_methyl"/>
    <property type="match status" value="1"/>
</dbReference>
<comment type="caution">
    <text evidence="10">The sequence shown here is derived from an EMBL/GenBank/DDBJ whole genome shotgun (WGS) entry which is preliminary data.</text>
</comment>
<accession>A0A2H5X8T0</accession>
<name>A0A2H5X8T0_9BACT</name>
<feature type="domain" description="General secretion pathway GspH" evidence="9">
    <location>
        <begin position="48"/>
        <end position="197"/>
    </location>
</feature>